<protein>
    <submittedName>
        <fullName evidence="3">Fatty acid oxidation complex alpha subunit</fullName>
        <ecNumber evidence="3">1.1.1.35</ecNumber>
    </submittedName>
</protein>
<evidence type="ECO:0000256" key="1">
    <source>
        <dbReference type="ARBA" id="ARBA00023002"/>
    </source>
</evidence>
<accession>A0A3S4JCQ3</accession>
<evidence type="ECO:0000256" key="2">
    <source>
        <dbReference type="SAM" id="MobiDB-lite"/>
    </source>
</evidence>
<dbReference type="EMBL" id="LR134190">
    <property type="protein sequence ID" value="VEB56417.1"/>
    <property type="molecule type" value="Genomic_DNA"/>
</dbReference>
<feature type="region of interest" description="Disordered" evidence="2">
    <location>
        <begin position="20"/>
        <end position="43"/>
    </location>
</feature>
<organism evidence="3 4">
    <name type="scientific">Salmonella enterica I</name>
    <dbReference type="NCBI Taxonomy" id="59201"/>
    <lineage>
        <taxon>Bacteria</taxon>
        <taxon>Pseudomonadati</taxon>
        <taxon>Pseudomonadota</taxon>
        <taxon>Gammaproteobacteria</taxon>
        <taxon>Enterobacterales</taxon>
        <taxon>Enterobacteriaceae</taxon>
        <taxon>Salmonella</taxon>
    </lineage>
</organism>
<evidence type="ECO:0000313" key="3">
    <source>
        <dbReference type="EMBL" id="VEB56417.1"/>
    </source>
</evidence>
<name>A0A3S4JCQ3_SALET</name>
<dbReference type="InterPro" id="IPR008927">
    <property type="entry name" value="6-PGluconate_DH-like_C_sf"/>
</dbReference>
<reference evidence="3 4" key="1">
    <citation type="submission" date="2018-12" db="EMBL/GenBank/DDBJ databases">
        <authorList>
            <consortium name="Pathogen Informatics"/>
        </authorList>
    </citation>
    <scope>NUCLEOTIDE SEQUENCE [LARGE SCALE GENOMIC DNA]</scope>
    <source>
        <strain evidence="3 4">NCTC6754</strain>
    </source>
</reference>
<dbReference type="GO" id="GO:0003857">
    <property type="term" value="F:(3S)-3-hydroxyacyl-CoA dehydrogenase (NAD+) activity"/>
    <property type="evidence" value="ECO:0007669"/>
    <property type="project" value="UniProtKB-EC"/>
</dbReference>
<gene>
    <name evidence="3" type="primary">fadJ_6</name>
    <name evidence="3" type="ORF">NCTC6754_04363</name>
</gene>
<dbReference type="Proteomes" id="UP000269208">
    <property type="component" value="Chromosome"/>
</dbReference>
<dbReference type="Gene3D" id="1.10.1040.50">
    <property type="match status" value="1"/>
</dbReference>
<keyword evidence="1 3" id="KW-0560">Oxidoreductase</keyword>
<dbReference type="EC" id="1.1.1.35" evidence="3"/>
<dbReference type="SUPFAM" id="SSF48179">
    <property type="entry name" value="6-phosphogluconate dehydrogenase C-terminal domain-like"/>
    <property type="match status" value="1"/>
</dbReference>
<sequence>MENVFSAPANVVASILNDDRKGRKNGRGFYLYGEKGRKSKKTG</sequence>
<evidence type="ECO:0000313" key="4">
    <source>
        <dbReference type="Proteomes" id="UP000269208"/>
    </source>
</evidence>
<proteinExistence type="predicted"/>
<dbReference type="AlphaFoldDB" id="A0A3S4JCQ3"/>